<name>A0A4R4YAJ7_9PSEU</name>
<feature type="binding site" evidence="3">
    <location>
        <begin position="1122"/>
        <end position="1129"/>
    </location>
    <ligand>
        <name>ATP</name>
        <dbReference type="ChEBI" id="CHEBI:30616"/>
    </ligand>
</feature>
<dbReference type="InterPro" id="IPR029030">
    <property type="entry name" value="Caspase-like_dom_sf"/>
</dbReference>
<evidence type="ECO:0000313" key="7">
    <source>
        <dbReference type="Proteomes" id="UP000294947"/>
    </source>
</evidence>
<comment type="caution">
    <text evidence="6">The sequence shown here is derived from an EMBL/GenBank/DDBJ whole genome shotgun (WGS) entry which is preliminary data.</text>
</comment>
<reference evidence="6 7" key="1">
    <citation type="submission" date="2019-03" db="EMBL/GenBank/DDBJ databases">
        <title>Draft genome sequences of novel Actinobacteria.</title>
        <authorList>
            <person name="Sahin N."/>
            <person name="Ay H."/>
            <person name="Saygin H."/>
        </authorList>
    </citation>
    <scope>NUCLEOTIDE SEQUENCE [LARGE SCALE GENOMIC DNA]</scope>
    <source>
        <strain evidence="6 7">7K502</strain>
    </source>
</reference>
<feature type="domain" description="EF-hand" evidence="4">
    <location>
        <begin position="198"/>
        <end position="222"/>
    </location>
</feature>
<dbReference type="InterPro" id="IPR003593">
    <property type="entry name" value="AAA+_ATPase"/>
</dbReference>
<dbReference type="EMBL" id="SMKW01000057">
    <property type="protein sequence ID" value="TDD41571.1"/>
    <property type="molecule type" value="Genomic_DNA"/>
</dbReference>
<dbReference type="InterPro" id="IPR050206">
    <property type="entry name" value="FtsK/SpoIIIE/SftA"/>
</dbReference>
<feature type="domain" description="FtsK" evidence="5">
    <location>
        <begin position="294"/>
        <end position="489"/>
    </location>
</feature>
<dbReference type="GO" id="GO:0006508">
    <property type="term" value="P:proteolysis"/>
    <property type="evidence" value="ECO:0007669"/>
    <property type="project" value="InterPro"/>
</dbReference>
<sequence>MGRRTALLIATSLYGDPRLRELRAPAGEAEELQQVLLTQGAFDQVEVLRNESKSQIERGIEELFQETGPDDLALLYLSCHGLKNDQGQLLFAACNTEVDRKESTAVSSVFVQHQLSASQAGTKVVLLDCCYSGAFSHGLVPKSAERIDLRQLAGRGSYIMTATSALEYAYEGDELTTSNPVRSSLFTREVLEGIRSGKADSDGDGVITGDELYNYVRRKLDGQGQTPQREVQMSGDFYLAWTSSTPDAQARRPAPAKSEPAALGPLLAKAIPTMPPAGSTLNVVVGTRGVGDAQEPFMLTLAEPDSHLAVVGPTQSGKSQFLRTLLLSLAADSEPEEVEIIIIDSESRFGAFGKLPHVSWVLGPDESTEVRQLLDEIDRSISARRAMFRQHAFDSLSEFRAARRNRDLRADGPQQDVILVIDRWEAFAAENPALVRQVEKIADTGASFGVHVVVATRSWSRISGGMLPNMRGKVDLTARAGSDQPVEATTAAGTFQVAVPNSSTGAEPRHQEMVSMIDGIAQQKQHRQHDRKFNPERILGVEPPFDPPKAWRDTNHPDWLRVPIGVDEFGRTVHLDLKSTAFGGAGPHGMIVGPPGSGAVQTLGSLLFLLMLAHSPADLNVVLLHASPISSPVVQGLSEMPHVVAHMAVSYMERESELANRLRDIHREITRRRNPARAGRPPAPRLVVAIQDFTEALVRVPELVPQLREVMELGPDVGVHVIVMASDTADTRFPEIAELCRFWIVHRTAAKRDSLELLGIPAAAELDEGEPGQGFFKAGAKPPIKFRTWAPGMRSWAELIARVNRAVPARAAELRALLADPIALGDVLGTLAEGERGLSAVAFERATEVPVGLVDSPETGEAEPLMVPFGCIAIIGRPFSGKTDFTRAVVLAVALTRTPEEVQFYFISAGDGYSCEAVLSELPHAVGFASIRDGETAVAIVDFLVDLLGERRARREDAHVLSFLVIEQWHRLVDAFAELAPKVRTLMQDGSDHGIHVIISGDSTGEEDPGWGFQYQVRLELGGAESGRGTVNGREFRAALPQLHVDDQLDPRYENARALSRRIASVWPGEPAQDQVLRASPSITYSQIENPENPHILLGRTVGIGRWAELDLAEHPHLLCLGERGSGKTNLVRLVIAEIKRLYAADECDIIVLDPKRGLLGETDGPQFGYAAVRGEFERHLAEMAFRIEQRLSRPRSGAERPREVFLIIADCELISADPRSGRPDPLQSYADHLVRGGEVGVHLIVSRNSVNIGDALTTRFLGKLRAAGCATVVLGGDPRDGELLPGVASVPRPPGRGRFVRG</sequence>
<evidence type="ECO:0000256" key="2">
    <source>
        <dbReference type="ARBA" id="ARBA00022840"/>
    </source>
</evidence>
<dbReference type="PANTHER" id="PTHR22683">
    <property type="entry name" value="SPORULATION PROTEIN RELATED"/>
    <property type="match status" value="1"/>
</dbReference>
<dbReference type="GO" id="GO:0003677">
    <property type="term" value="F:DNA binding"/>
    <property type="evidence" value="ECO:0007669"/>
    <property type="project" value="InterPro"/>
</dbReference>
<dbReference type="PROSITE" id="PS00018">
    <property type="entry name" value="EF_HAND_1"/>
    <property type="match status" value="1"/>
</dbReference>
<dbReference type="InterPro" id="IPR002048">
    <property type="entry name" value="EF_hand_dom"/>
</dbReference>
<dbReference type="InterPro" id="IPR018247">
    <property type="entry name" value="EF_Hand_1_Ca_BS"/>
</dbReference>
<dbReference type="InterPro" id="IPR002543">
    <property type="entry name" value="FtsK_dom"/>
</dbReference>
<accession>A0A4R4YAJ7</accession>
<keyword evidence="7" id="KW-1185">Reference proteome</keyword>
<dbReference type="NCBIfam" id="NF047832">
    <property type="entry name" value="caspase_w_EACC1"/>
    <property type="match status" value="1"/>
</dbReference>
<feature type="domain" description="FtsK" evidence="5">
    <location>
        <begin position="570"/>
        <end position="755"/>
    </location>
</feature>
<evidence type="ECO:0000313" key="6">
    <source>
        <dbReference type="EMBL" id="TDD41571.1"/>
    </source>
</evidence>
<dbReference type="GO" id="GO:0004197">
    <property type="term" value="F:cysteine-type endopeptidase activity"/>
    <property type="evidence" value="ECO:0007669"/>
    <property type="project" value="InterPro"/>
</dbReference>
<dbReference type="Gene3D" id="3.40.50.300">
    <property type="entry name" value="P-loop containing nucleotide triphosphate hydrolases"/>
    <property type="match status" value="4"/>
</dbReference>
<dbReference type="GO" id="GO:0005509">
    <property type="term" value="F:calcium ion binding"/>
    <property type="evidence" value="ECO:0007669"/>
    <property type="project" value="InterPro"/>
</dbReference>
<dbReference type="GO" id="GO:0005524">
    <property type="term" value="F:ATP binding"/>
    <property type="evidence" value="ECO:0007669"/>
    <property type="project" value="UniProtKB-UniRule"/>
</dbReference>
<keyword evidence="2 3" id="KW-0067">ATP-binding</keyword>
<dbReference type="PROSITE" id="PS50222">
    <property type="entry name" value="EF_HAND_2"/>
    <property type="match status" value="1"/>
</dbReference>
<dbReference type="InterPro" id="IPR011600">
    <property type="entry name" value="Pept_C14_caspase"/>
</dbReference>
<proteinExistence type="predicted"/>
<dbReference type="Pfam" id="PF01580">
    <property type="entry name" value="FtsK_SpoIIIE"/>
    <property type="match status" value="4"/>
</dbReference>
<evidence type="ECO:0000256" key="1">
    <source>
        <dbReference type="ARBA" id="ARBA00022741"/>
    </source>
</evidence>
<organism evidence="6 7">
    <name type="scientific">Saccharopolyspora elongata</name>
    <dbReference type="NCBI Taxonomy" id="2530387"/>
    <lineage>
        <taxon>Bacteria</taxon>
        <taxon>Bacillati</taxon>
        <taxon>Actinomycetota</taxon>
        <taxon>Actinomycetes</taxon>
        <taxon>Pseudonocardiales</taxon>
        <taxon>Pseudonocardiaceae</taxon>
        <taxon>Saccharopolyspora</taxon>
    </lineage>
</organism>
<feature type="binding site" evidence="3">
    <location>
        <begin position="876"/>
        <end position="883"/>
    </location>
    <ligand>
        <name>ATP</name>
        <dbReference type="ChEBI" id="CHEBI:30616"/>
    </ligand>
</feature>
<feature type="binding site" evidence="3">
    <location>
        <begin position="593"/>
        <end position="600"/>
    </location>
    <ligand>
        <name>ATP</name>
        <dbReference type="ChEBI" id="CHEBI:30616"/>
    </ligand>
</feature>
<dbReference type="SUPFAM" id="SSF52129">
    <property type="entry name" value="Caspase-like"/>
    <property type="match status" value="1"/>
</dbReference>
<feature type="binding site" evidence="3">
    <location>
        <begin position="312"/>
        <end position="319"/>
    </location>
    <ligand>
        <name>ATP</name>
        <dbReference type="ChEBI" id="CHEBI:30616"/>
    </ligand>
</feature>
<keyword evidence="1 3" id="KW-0547">Nucleotide-binding</keyword>
<evidence type="ECO:0000259" key="4">
    <source>
        <dbReference type="PROSITE" id="PS50222"/>
    </source>
</evidence>
<feature type="non-terminal residue" evidence="6">
    <location>
        <position position="1303"/>
    </location>
</feature>
<feature type="domain" description="FtsK" evidence="5">
    <location>
        <begin position="1105"/>
        <end position="1284"/>
    </location>
</feature>
<protein>
    <submittedName>
        <fullName evidence="6">Uncharacterized protein</fullName>
    </submittedName>
</protein>
<evidence type="ECO:0000259" key="5">
    <source>
        <dbReference type="PROSITE" id="PS50901"/>
    </source>
</evidence>
<dbReference type="Gene3D" id="3.40.50.1460">
    <property type="match status" value="1"/>
</dbReference>
<dbReference type="Pfam" id="PF00656">
    <property type="entry name" value="Peptidase_C14"/>
    <property type="match status" value="1"/>
</dbReference>
<dbReference type="PROSITE" id="PS50901">
    <property type="entry name" value="FTSK"/>
    <property type="match status" value="4"/>
</dbReference>
<dbReference type="InterPro" id="IPR027417">
    <property type="entry name" value="P-loop_NTPase"/>
</dbReference>
<dbReference type="PANTHER" id="PTHR22683:SF1">
    <property type="entry name" value="TYPE VII SECRETION SYSTEM PROTEIN ESSC"/>
    <property type="match status" value="1"/>
</dbReference>
<dbReference type="RefSeq" id="WP_207954678.1">
    <property type="nucleotide sequence ID" value="NZ_SMKW01000057.1"/>
</dbReference>
<evidence type="ECO:0000256" key="3">
    <source>
        <dbReference type="PROSITE-ProRule" id="PRU00289"/>
    </source>
</evidence>
<dbReference type="Proteomes" id="UP000294947">
    <property type="component" value="Unassembled WGS sequence"/>
</dbReference>
<dbReference type="SMART" id="SM00382">
    <property type="entry name" value="AAA"/>
    <property type="match status" value="4"/>
</dbReference>
<feature type="domain" description="FtsK" evidence="5">
    <location>
        <begin position="848"/>
        <end position="1030"/>
    </location>
</feature>
<dbReference type="SUPFAM" id="SSF52540">
    <property type="entry name" value="P-loop containing nucleoside triphosphate hydrolases"/>
    <property type="match status" value="3"/>
</dbReference>
<gene>
    <name evidence="6" type="ORF">E1288_32390</name>
</gene>